<dbReference type="EMBL" id="JBHUKU010000021">
    <property type="protein sequence ID" value="MFD2463603.1"/>
    <property type="molecule type" value="Genomic_DNA"/>
</dbReference>
<dbReference type="Proteomes" id="UP001597419">
    <property type="component" value="Unassembled WGS sequence"/>
</dbReference>
<gene>
    <name evidence="1" type="ORF">ACFSYJ_33660</name>
</gene>
<dbReference type="CDD" id="cd07822">
    <property type="entry name" value="SRPBCC_4"/>
    <property type="match status" value="1"/>
</dbReference>
<dbReference type="Pfam" id="PF10604">
    <property type="entry name" value="Polyketide_cyc2"/>
    <property type="match status" value="1"/>
</dbReference>
<evidence type="ECO:0000313" key="1">
    <source>
        <dbReference type="EMBL" id="MFD2463603.1"/>
    </source>
</evidence>
<name>A0ABW5GRU7_9PSEU</name>
<accession>A0ABW5GRU7</accession>
<dbReference type="Gene3D" id="3.30.530.20">
    <property type="match status" value="1"/>
</dbReference>
<dbReference type="RefSeq" id="WP_345400679.1">
    <property type="nucleotide sequence ID" value="NZ_BAABHG010000011.1"/>
</dbReference>
<protein>
    <submittedName>
        <fullName evidence="1">SRPBCC domain-containing protein</fullName>
    </submittedName>
</protein>
<keyword evidence="2" id="KW-1185">Reference proteome</keyword>
<reference evidence="2" key="1">
    <citation type="journal article" date="2019" name="Int. J. Syst. Evol. Microbiol.">
        <title>The Global Catalogue of Microorganisms (GCM) 10K type strain sequencing project: providing services to taxonomists for standard genome sequencing and annotation.</title>
        <authorList>
            <consortium name="The Broad Institute Genomics Platform"/>
            <consortium name="The Broad Institute Genome Sequencing Center for Infectious Disease"/>
            <person name="Wu L."/>
            <person name="Ma J."/>
        </authorList>
    </citation>
    <scope>NUCLEOTIDE SEQUENCE [LARGE SCALE GENOMIC DNA]</scope>
    <source>
        <strain evidence="2">CGMCC 4.7643</strain>
    </source>
</reference>
<sequence>MSENVVESITVEIEAPAEFVWAVLVDYPRYPEWNPYTVEVSTTLKIGDPIDLTLPTMDGSGDTFVNREYLRVVDPPRHLRYDTGDELPGIFAFRDQWVEPLGPGRCSYRTTDSFNGRYARTVLERTGAWVKAGFDDVARALKKRAEELWAAEGK</sequence>
<dbReference type="InterPro" id="IPR019587">
    <property type="entry name" value="Polyketide_cyclase/dehydratase"/>
</dbReference>
<dbReference type="InterPro" id="IPR023393">
    <property type="entry name" value="START-like_dom_sf"/>
</dbReference>
<comment type="caution">
    <text evidence="1">The sequence shown here is derived from an EMBL/GenBank/DDBJ whole genome shotgun (WGS) entry which is preliminary data.</text>
</comment>
<dbReference type="SUPFAM" id="SSF55961">
    <property type="entry name" value="Bet v1-like"/>
    <property type="match status" value="1"/>
</dbReference>
<evidence type="ECO:0000313" key="2">
    <source>
        <dbReference type="Proteomes" id="UP001597419"/>
    </source>
</evidence>
<organism evidence="1 2">
    <name type="scientific">Amycolatopsis samaneae</name>
    <dbReference type="NCBI Taxonomy" id="664691"/>
    <lineage>
        <taxon>Bacteria</taxon>
        <taxon>Bacillati</taxon>
        <taxon>Actinomycetota</taxon>
        <taxon>Actinomycetes</taxon>
        <taxon>Pseudonocardiales</taxon>
        <taxon>Pseudonocardiaceae</taxon>
        <taxon>Amycolatopsis</taxon>
    </lineage>
</organism>
<proteinExistence type="predicted"/>